<gene>
    <name evidence="6" type="ORF">D9V41_00955</name>
</gene>
<dbReference type="PANTHER" id="PTHR45024:SF2">
    <property type="entry name" value="SCP2 DOMAIN-CONTAINING PROTEIN"/>
    <property type="match status" value="1"/>
</dbReference>
<comment type="similarity">
    <text evidence="1 3">Belongs to the short-chain dehydrogenases/reductases (SDR) family.</text>
</comment>
<dbReference type="InterPro" id="IPR020904">
    <property type="entry name" value="Sc_DH/Rdtase_CS"/>
</dbReference>
<feature type="region of interest" description="Disordered" evidence="4">
    <location>
        <begin position="317"/>
        <end position="346"/>
    </location>
</feature>
<organism evidence="6 7">
    <name type="scientific">Aeromicrobium phragmitis</name>
    <dbReference type="NCBI Taxonomy" id="2478914"/>
    <lineage>
        <taxon>Bacteria</taxon>
        <taxon>Bacillati</taxon>
        <taxon>Actinomycetota</taxon>
        <taxon>Actinomycetes</taxon>
        <taxon>Propionibacteriales</taxon>
        <taxon>Nocardioidaceae</taxon>
        <taxon>Aeromicrobium</taxon>
    </lineage>
</organism>
<name>A0A3L8PPY9_9ACTN</name>
<evidence type="ECO:0000256" key="2">
    <source>
        <dbReference type="ARBA" id="ARBA00023002"/>
    </source>
</evidence>
<dbReference type="InterPro" id="IPR002347">
    <property type="entry name" value="SDR_fam"/>
</dbReference>
<dbReference type="OrthoDB" id="9808187at2"/>
<dbReference type="PRINTS" id="PR00080">
    <property type="entry name" value="SDRFAMILY"/>
</dbReference>
<dbReference type="PROSITE" id="PS00061">
    <property type="entry name" value="ADH_SHORT"/>
    <property type="match status" value="1"/>
</dbReference>
<dbReference type="EMBL" id="RDBF01000001">
    <property type="protein sequence ID" value="RLV57254.1"/>
    <property type="molecule type" value="Genomic_DNA"/>
</dbReference>
<keyword evidence="7" id="KW-1185">Reference proteome</keyword>
<dbReference type="GO" id="GO:0016491">
    <property type="term" value="F:oxidoreductase activity"/>
    <property type="evidence" value="ECO:0007669"/>
    <property type="project" value="UniProtKB-KW"/>
</dbReference>
<evidence type="ECO:0000256" key="3">
    <source>
        <dbReference type="RuleBase" id="RU000363"/>
    </source>
</evidence>
<protein>
    <submittedName>
        <fullName evidence="6">SDR family NAD(P)-dependent oxidoreductase</fullName>
    </submittedName>
</protein>
<dbReference type="InterPro" id="IPR051687">
    <property type="entry name" value="Peroxisomal_Beta-Oxidation"/>
</dbReference>
<dbReference type="Gene3D" id="3.40.50.720">
    <property type="entry name" value="NAD(P)-binding Rossmann-like Domain"/>
    <property type="match status" value="1"/>
</dbReference>
<dbReference type="SUPFAM" id="SSF51735">
    <property type="entry name" value="NAD(P)-binding Rossmann-fold domains"/>
    <property type="match status" value="1"/>
</dbReference>
<dbReference type="InterPro" id="IPR057326">
    <property type="entry name" value="KR_dom"/>
</dbReference>
<feature type="region of interest" description="Disordered" evidence="4">
    <location>
        <begin position="1"/>
        <end position="27"/>
    </location>
</feature>
<dbReference type="InterPro" id="IPR036291">
    <property type="entry name" value="NAD(P)-bd_dom_sf"/>
</dbReference>
<evidence type="ECO:0000313" key="7">
    <source>
        <dbReference type="Proteomes" id="UP000282515"/>
    </source>
</evidence>
<dbReference type="AlphaFoldDB" id="A0A3L8PPY9"/>
<comment type="caution">
    <text evidence="6">The sequence shown here is derived from an EMBL/GenBank/DDBJ whole genome shotgun (WGS) entry which is preliminary data.</text>
</comment>
<evidence type="ECO:0000256" key="1">
    <source>
        <dbReference type="ARBA" id="ARBA00006484"/>
    </source>
</evidence>
<dbReference type="PANTHER" id="PTHR45024">
    <property type="entry name" value="DEHYDROGENASES, SHORT CHAIN"/>
    <property type="match status" value="1"/>
</dbReference>
<dbReference type="SMART" id="SM00822">
    <property type="entry name" value="PKS_KR"/>
    <property type="match status" value="1"/>
</dbReference>
<evidence type="ECO:0000313" key="6">
    <source>
        <dbReference type="EMBL" id="RLV57254.1"/>
    </source>
</evidence>
<feature type="domain" description="Ketoreductase" evidence="5">
    <location>
        <begin position="35"/>
        <end position="245"/>
    </location>
</feature>
<dbReference type="Proteomes" id="UP000282515">
    <property type="component" value="Unassembled WGS sequence"/>
</dbReference>
<sequence length="346" mass="36948">MRPARPGPASTTGLAHRMRSNQRKERTSMGVLDGRVVVITGGAGGLGRAYSRALARDGAQVVINELHGGSTSAAEVLRAEIVEAGGQASVFTGDVSDWSIAEQLVNHAVDAHGDLHVVVNNAGFLRDSMLATMTEQEFDDVVGVHLKGTFNVSRHASAYWRAASKEGRRRDRSMINTTSGSALHANPGQANYAAAKAGIVALTQVAAKELHRHGVRANCIAPVARTGMTTAVPALSQGAEGPEGFDRFDPANVSPLVQLLARPTCRFSGHVFRVTGGRLGVYRSWHLAEEFHSDTSWTVDELDDLVKDLDAMPHSEIPWHDGVRSHRETPVSLAHEGRASGAGPNR</sequence>
<dbReference type="Pfam" id="PF00106">
    <property type="entry name" value="adh_short"/>
    <property type="match status" value="1"/>
</dbReference>
<reference evidence="6 7" key="1">
    <citation type="submission" date="2018-10" db="EMBL/GenBank/DDBJ databases">
        <title>Aeromicrobium sp. 9W16Y-2 whole genome shotgun sequence.</title>
        <authorList>
            <person name="Li F."/>
        </authorList>
    </citation>
    <scope>NUCLEOTIDE SEQUENCE [LARGE SCALE GENOMIC DNA]</scope>
    <source>
        <strain evidence="6 7">9W16Y-2</strain>
    </source>
</reference>
<evidence type="ECO:0000259" key="5">
    <source>
        <dbReference type="SMART" id="SM00822"/>
    </source>
</evidence>
<proteinExistence type="inferred from homology"/>
<evidence type="ECO:0000256" key="4">
    <source>
        <dbReference type="SAM" id="MobiDB-lite"/>
    </source>
</evidence>
<accession>A0A3L8PPY9</accession>
<keyword evidence="2" id="KW-0560">Oxidoreductase</keyword>
<dbReference type="PRINTS" id="PR00081">
    <property type="entry name" value="GDHRDH"/>
</dbReference>
<feature type="compositionally biased region" description="Basic and acidic residues" evidence="4">
    <location>
        <begin position="317"/>
        <end position="329"/>
    </location>
</feature>